<evidence type="ECO:0000256" key="2">
    <source>
        <dbReference type="SAM" id="Phobius"/>
    </source>
</evidence>
<feature type="transmembrane region" description="Helical" evidence="2">
    <location>
        <begin position="128"/>
        <end position="148"/>
    </location>
</feature>
<comment type="caution">
    <text evidence="3">The sequence shown here is derived from an EMBL/GenBank/DDBJ whole genome shotgun (WGS) entry which is preliminary data.</text>
</comment>
<proteinExistence type="predicted"/>
<feature type="transmembrane region" description="Helical" evidence="2">
    <location>
        <begin position="363"/>
        <end position="386"/>
    </location>
</feature>
<organism evidence="3 4">
    <name type="scientific">Nocardiopsis coralli</name>
    <dbReference type="NCBI Taxonomy" id="2772213"/>
    <lineage>
        <taxon>Bacteria</taxon>
        <taxon>Bacillati</taxon>
        <taxon>Actinomycetota</taxon>
        <taxon>Actinomycetes</taxon>
        <taxon>Streptosporangiales</taxon>
        <taxon>Nocardiopsidaceae</taxon>
        <taxon>Nocardiopsis</taxon>
    </lineage>
</organism>
<protein>
    <submittedName>
        <fullName evidence="3">Uncharacterized protein</fullName>
    </submittedName>
</protein>
<gene>
    <name evidence="3" type="ORF">IDM40_15060</name>
</gene>
<keyword evidence="2" id="KW-0472">Membrane</keyword>
<feature type="transmembrane region" description="Helical" evidence="2">
    <location>
        <begin position="338"/>
        <end position="356"/>
    </location>
</feature>
<feature type="region of interest" description="Disordered" evidence="1">
    <location>
        <begin position="1"/>
        <end position="40"/>
    </location>
</feature>
<feature type="compositionally biased region" description="Acidic residues" evidence="1">
    <location>
        <begin position="678"/>
        <end position="688"/>
    </location>
</feature>
<keyword evidence="2" id="KW-1133">Transmembrane helix</keyword>
<feature type="transmembrane region" description="Helical" evidence="2">
    <location>
        <begin position="58"/>
        <end position="76"/>
    </location>
</feature>
<feature type="transmembrane region" description="Helical" evidence="2">
    <location>
        <begin position="235"/>
        <end position="253"/>
    </location>
</feature>
<feature type="compositionally biased region" description="Basic and acidic residues" evidence="1">
    <location>
        <begin position="1"/>
        <end position="11"/>
    </location>
</feature>
<evidence type="ECO:0000313" key="4">
    <source>
        <dbReference type="Proteomes" id="UP000806528"/>
    </source>
</evidence>
<feature type="transmembrane region" description="Helical" evidence="2">
    <location>
        <begin position="160"/>
        <end position="182"/>
    </location>
</feature>
<keyword evidence="2" id="KW-0812">Transmembrane</keyword>
<accession>A0ABR9P848</accession>
<evidence type="ECO:0000313" key="3">
    <source>
        <dbReference type="EMBL" id="MBE3000018.1"/>
    </source>
</evidence>
<evidence type="ECO:0000256" key="1">
    <source>
        <dbReference type="SAM" id="MobiDB-lite"/>
    </source>
</evidence>
<sequence length="688" mass="74528">MEPDSDAREGRQAQGDAAGEGALRVRRPVEEPDGEGPSFGELLRTGAATLRGLMRDRVFLASLAVVAVALVVRAYVLTQSHFVEDDYLFFAAADAEELSPDHLFDLHKGHLMPGALFLVYFQTAFWPYQWWLSAGVMFVVQAAAYLAFLRLLWELFGRRWALLVPLTVFVLAPLTVPVLAWWSAALNAVPFQLALALALLWTVRHLRTGEPRTAWLAVGAIVFGMLFTVKAMFLPVLVFAVAVTYLYPGGLLVSVRRAWELHRPYWATMAGLFAAYAVLYVGRMASAENTDGAGVPESDSAWAIARGLVTEVFPVGALGGPLEWGPVTPTGGLVDPRGWVVLASWAVLALIVLVSVRMRRRAWRAWVLLVGYVVVVDVLPTVIARARFQDVVAADPRYVADAAMVFALCLALAFLPTREERARAYVGAAGEGRADLQPYRVRIRRPARATAAAVTVVFAAAAVMSTHTYARTLSGDQLGAYLDSVRASMGDVPDEGGLYSSPVPDDVVLEWNQAERLSSWVLSPLADAETAERMRVPEEADTGYVFDGDGDLVPAGPGSNATVFVPEEGENCLETWDGVMSWPVEAHGGPSQVVTIGYEAEEETEAALFLGDDLLEIDLPEAEEDGVWFVPSGAPGQQLALHTEEDAVCVNWVSVGTMGPAEDGEPWVPADDERSDPTDDGDADEDDA</sequence>
<feature type="transmembrane region" description="Helical" evidence="2">
    <location>
        <begin position="449"/>
        <end position="470"/>
    </location>
</feature>
<dbReference type="Proteomes" id="UP000806528">
    <property type="component" value="Unassembled WGS sequence"/>
</dbReference>
<feature type="transmembrane region" description="Helical" evidence="2">
    <location>
        <begin position="265"/>
        <end position="282"/>
    </location>
</feature>
<dbReference type="RefSeq" id="WP_193122637.1">
    <property type="nucleotide sequence ID" value="NZ_JADBGI010000012.1"/>
</dbReference>
<feature type="transmembrane region" description="Helical" evidence="2">
    <location>
        <begin position="398"/>
        <end position="415"/>
    </location>
</feature>
<feature type="region of interest" description="Disordered" evidence="1">
    <location>
        <begin position="656"/>
        <end position="688"/>
    </location>
</feature>
<keyword evidence="4" id="KW-1185">Reference proteome</keyword>
<dbReference type="EMBL" id="JADBGI010000012">
    <property type="protein sequence ID" value="MBE3000018.1"/>
    <property type="molecule type" value="Genomic_DNA"/>
</dbReference>
<name>A0ABR9P848_9ACTN</name>
<reference evidence="3 4" key="1">
    <citation type="submission" date="2020-09" db="EMBL/GenBank/DDBJ databases">
        <title>Diversity and distribution of actinomycetes associated with coral in the coast of Hainan.</title>
        <authorList>
            <person name="Li F."/>
        </authorList>
    </citation>
    <scope>NUCLEOTIDE SEQUENCE [LARGE SCALE GENOMIC DNA]</scope>
    <source>
        <strain evidence="3 4">HNM0947</strain>
    </source>
</reference>